<feature type="transmembrane region" description="Helical" evidence="7">
    <location>
        <begin position="62"/>
        <end position="86"/>
    </location>
</feature>
<evidence type="ECO:0000313" key="10">
    <source>
        <dbReference type="Proteomes" id="UP000569951"/>
    </source>
</evidence>
<feature type="region of interest" description="Disordered" evidence="6">
    <location>
        <begin position="1"/>
        <end position="22"/>
    </location>
</feature>
<feature type="compositionally biased region" description="Low complexity" evidence="6">
    <location>
        <begin position="10"/>
        <end position="20"/>
    </location>
</feature>
<keyword evidence="7" id="KW-1133">Transmembrane helix</keyword>
<feature type="domain" description="FtsK" evidence="8">
    <location>
        <begin position="732"/>
        <end position="923"/>
    </location>
</feature>
<dbReference type="PANTHER" id="PTHR22683:SF41">
    <property type="entry name" value="DNA TRANSLOCASE FTSK"/>
    <property type="match status" value="1"/>
</dbReference>
<dbReference type="Gene3D" id="3.30.980.40">
    <property type="match status" value="1"/>
</dbReference>
<evidence type="ECO:0000256" key="7">
    <source>
        <dbReference type="SAM" id="Phobius"/>
    </source>
</evidence>
<feature type="region of interest" description="Disordered" evidence="6">
    <location>
        <begin position="502"/>
        <end position="573"/>
    </location>
</feature>
<accession>A0A841HZ35</accession>
<dbReference type="AlphaFoldDB" id="A0A841HZ35"/>
<dbReference type="InterPro" id="IPR003593">
    <property type="entry name" value="AAA+_ATPase"/>
</dbReference>
<dbReference type="PANTHER" id="PTHR22683">
    <property type="entry name" value="SPORULATION PROTEIN RELATED"/>
    <property type="match status" value="1"/>
</dbReference>
<dbReference type="SUPFAM" id="SSF52540">
    <property type="entry name" value="P-loop containing nucleoside triphosphate hydrolases"/>
    <property type="match status" value="1"/>
</dbReference>
<name>A0A841HZ35_9DEIO</name>
<comment type="caution">
    <text evidence="9">The sequence shown here is derived from an EMBL/GenBank/DDBJ whole genome shotgun (WGS) entry which is preliminary data.</text>
</comment>
<feature type="transmembrane region" description="Helical" evidence="7">
    <location>
        <begin position="138"/>
        <end position="156"/>
    </location>
</feature>
<sequence>MTKRAKPASKSKSPGAPKRAVPNTGRFDGEALGLVLFAVGLLLIASLLEFGGELGNGLRGLLINWLGWGAFLTPLPPLLYGALVFLSHSVRTLTRVTLGAVIIVLAALLGSSILQAYLGGNVIELIGSPLRASLGPAALVLPVVIASLGLEVVLKLPPFRLLRGFSRGVAVAVAAVVGVIASVFQGAQGAAARSNRRSRLRAALEAHRRDLAALAALYPASKELGKWQQEAEEALKGLGGLEDDDMARLEVKISSWSELTAEFTRQSAAELRARLEAEPSGLPETDSAGLAAPVRGRSEAAAALEAVRKSLALDADTLRGSALRLRKEHDAAVKTVVGTPRPSVLEREIARLEERLKAWSDLHTRAEAWLERTAPYTGWPDLIAELEAAPEGLASTPLAAFSQDLAEALRTDAARTLNELPLWRRSLEAAREQARLEALRAPEPAPVIVREVRNTPPATSVPANEPVSGLTAEELRARAETAQPGLFEAVFEIDFEGARLPEVPETPAEEPGTVAVPLPPPLPAQRPVASPPPLPARAAETAPWEDEADNAPQAAPLRPSAVPAPAAPAAQTTPRIVQTAASAHPDRPSQGAIPVTLPDYGLLDPIPHGAVDLRALESGARTRADLINQTLSEFNLQAKVVDYARGPTVTRYEIEPAPGEKISRIAGLSNDLARALAVAGVRVEAPVPGKSVIGLEVPNAEREPVTFHTAAAHPNFRTSRAKLPLILGKSIDGEMMVGDLAKMPHLLIAGSTGSGKSVCVNTLILSLLFKYLPQELRFVMIDPKMVELTPYDGIPHMVSPVVTNPADAAGVLLGAVAHMERRYKMMSQVGAKNLEQYNAKMRQVGDPELPHLVIIIDELADLMITAPKEVESAIMRLAQMARATGMHLVLATQRPSVDILTSLIKVNVPARIAFAVSSSHDSRTILDAVGAERLTGMGDMLFYQPGLVKPLRLQGPYISEAETARITEFLRRQYFDDWFGETYGSDFDGVMDSAPSTKAGGAGMDFSDPYLRQAAEICIEEGQGSVSRLQRRLSVGHARAGKLMDMLEAMGIVTKHQGSKPRDVLITLDQLPEYFGK</sequence>
<keyword evidence="7" id="KW-0812">Transmembrane</keyword>
<evidence type="ECO:0000313" key="9">
    <source>
        <dbReference type="EMBL" id="MBB6097162.1"/>
    </source>
</evidence>
<dbReference type="RefSeq" id="WP_343058165.1">
    <property type="nucleotide sequence ID" value="NZ_JACHHG010000002.1"/>
</dbReference>
<keyword evidence="10" id="KW-1185">Reference proteome</keyword>
<dbReference type="InterPro" id="IPR002543">
    <property type="entry name" value="FtsK_dom"/>
</dbReference>
<protein>
    <submittedName>
        <fullName evidence="9">S-DNA-T family DNA segregation ATPase FtsK/SpoIIIE</fullName>
    </submittedName>
</protein>
<dbReference type="InterPro" id="IPR041027">
    <property type="entry name" value="FtsK_alpha"/>
</dbReference>
<dbReference type="SMART" id="SM00382">
    <property type="entry name" value="AAA"/>
    <property type="match status" value="1"/>
</dbReference>
<dbReference type="GO" id="GO:0005524">
    <property type="term" value="F:ATP binding"/>
    <property type="evidence" value="ECO:0007669"/>
    <property type="project" value="UniProtKB-UniRule"/>
</dbReference>
<dbReference type="InterPro" id="IPR036390">
    <property type="entry name" value="WH_DNA-bd_sf"/>
</dbReference>
<gene>
    <name evidence="9" type="ORF">HNR42_000576</name>
</gene>
<evidence type="ECO:0000256" key="5">
    <source>
        <dbReference type="PROSITE-ProRule" id="PRU00289"/>
    </source>
</evidence>
<dbReference type="SMART" id="SM00843">
    <property type="entry name" value="Ftsk_gamma"/>
    <property type="match status" value="1"/>
</dbReference>
<dbReference type="Proteomes" id="UP000569951">
    <property type="component" value="Unassembled WGS sequence"/>
</dbReference>
<dbReference type="Gene3D" id="1.10.10.10">
    <property type="entry name" value="Winged helix-like DNA-binding domain superfamily/Winged helix DNA-binding domain"/>
    <property type="match status" value="1"/>
</dbReference>
<evidence type="ECO:0000256" key="1">
    <source>
        <dbReference type="ARBA" id="ARBA00006474"/>
    </source>
</evidence>
<dbReference type="Gene3D" id="3.40.50.300">
    <property type="entry name" value="P-loop containing nucleotide triphosphate hydrolases"/>
    <property type="match status" value="1"/>
</dbReference>
<dbReference type="PROSITE" id="PS50901">
    <property type="entry name" value="FTSK"/>
    <property type="match status" value="1"/>
</dbReference>
<evidence type="ECO:0000256" key="4">
    <source>
        <dbReference type="ARBA" id="ARBA00023125"/>
    </source>
</evidence>
<keyword evidence="3 5" id="KW-0067">ATP-binding</keyword>
<dbReference type="InterPro" id="IPR027417">
    <property type="entry name" value="P-loop_NTPase"/>
</dbReference>
<evidence type="ECO:0000259" key="8">
    <source>
        <dbReference type="PROSITE" id="PS50901"/>
    </source>
</evidence>
<dbReference type="GO" id="GO:0003677">
    <property type="term" value="F:DNA binding"/>
    <property type="evidence" value="ECO:0007669"/>
    <property type="project" value="UniProtKB-KW"/>
</dbReference>
<feature type="transmembrane region" description="Helical" evidence="7">
    <location>
        <begin position="31"/>
        <end position="50"/>
    </location>
</feature>
<dbReference type="Pfam" id="PF17854">
    <property type="entry name" value="FtsK_alpha"/>
    <property type="match status" value="1"/>
</dbReference>
<dbReference type="InterPro" id="IPR018541">
    <property type="entry name" value="Ftsk_gamma"/>
</dbReference>
<dbReference type="InterPro" id="IPR050206">
    <property type="entry name" value="FtsK/SpoIIIE/SftA"/>
</dbReference>
<feature type="compositionally biased region" description="Low complexity" evidence="6">
    <location>
        <begin position="554"/>
        <end position="570"/>
    </location>
</feature>
<keyword evidence="2 5" id="KW-0547">Nucleotide-binding</keyword>
<proteinExistence type="inferred from homology"/>
<keyword evidence="7" id="KW-0472">Membrane</keyword>
<evidence type="ECO:0000256" key="3">
    <source>
        <dbReference type="ARBA" id="ARBA00022840"/>
    </source>
</evidence>
<keyword evidence="4" id="KW-0238">DNA-binding</keyword>
<feature type="transmembrane region" description="Helical" evidence="7">
    <location>
        <begin position="98"/>
        <end position="118"/>
    </location>
</feature>
<dbReference type="Pfam" id="PF01580">
    <property type="entry name" value="FtsK_SpoIIIE"/>
    <property type="match status" value="1"/>
</dbReference>
<evidence type="ECO:0000256" key="2">
    <source>
        <dbReference type="ARBA" id="ARBA00022741"/>
    </source>
</evidence>
<comment type="similarity">
    <text evidence="1">Belongs to the FtsK/SpoIIIE/SftA family.</text>
</comment>
<dbReference type="SUPFAM" id="SSF46785">
    <property type="entry name" value="Winged helix' DNA-binding domain"/>
    <property type="match status" value="1"/>
</dbReference>
<dbReference type="Pfam" id="PF09397">
    <property type="entry name" value="FtsK_gamma"/>
    <property type="match status" value="1"/>
</dbReference>
<dbReference type="CDD" id="cd01127">
    <property type="entry name" value="TrwB_TraG_TraD_VirD4"/>
    <property type="match status" value="1"/>
</dbReference>
<feature type="transmembrane region" description="Helical" evidence="7">
    <location>
        <begin position="168"/>
        <end position="187"/>
    </location>
</feature>
<feature type="compositionally biased region" description="Pro residues" evidence="6">
    <location>
        <begin position="517"/>
        <end position="535"/>
    </location>
</feature>
<feature type="binding site" evidence="5">
    <location>
        <begin position="750"/>
        <end position="757"/>
    </location>
    <ligand>
        <name>ATP</name>
        <dbReference type="ChEBI" id="CHEBI:30616"/>
    </ligand>
</feature>
<reference evidence="9 10" key="1">
    <citation type="submission" date="2020-08" db="EMBL/GenBank/DDBJ databases">
        <title>Genomic Encyclopedia of Type Strains, Phase IV (KMG-IV): sequencing the most valuable type-strain genomes for metagenomic binning, comparative biology and taxonomic classification.</title>
        <authorList>
            <person name="Goeker M."/>
        </authorList>
    </citation>
    <scope>NUCLEOTIDE SEQUENCE [LARGE SCALE GENOMIC DNA]</scope>
    <source>
        <strain evidence="9 10">DSM 21458</strain>
    </source>
</reference>
<dbReference type="InterPro" id="IPR036388">
    <property type="entry name" value="WH-like_DNA-bd_sf"/>
</dbReference>
<evidence type="ECO:0000256" key="6">
    <source>
        <dbReference type="SAM" id="MobiDB-lite"/>
    </source>
</evidence>
<dbReference type="EMBL" id="JACHHG010000002">
    <property type="protein sequence ID" value="MBB6097162.1"/>
    <property type="molecule type" value="Genomic_DNA"/>
</dbReference>
<organism evidence="9 10">
    <name type="scientific">Deinobacterium chartae</name>
    <dbReference type="NCBI Taxonomy" id="521158"/>
    <lineage>
        <taxon>Bacteria</taxon>
        <taxon>Thermotogati</taxon>
        <taxon>Deinococcota</taxon>
        <taxon>Deinococci</taxon>
        <taxon>Deinococcales</taxon>
        <taxon>Deinococcaceae</taxon>
        <taxon>Deinobacterium</taxon>
    </lineage>
</organism>